<name>A0A9X3ED08_9HYPH</name>
<sequence length="126" mass="13917">MADKTAFEIPEQMRAFADKSVDQAKKAFDDFMTATVKAVEKSETSAKTLQSGARDVNRQALAFLEANMAASFDFAQKLVRARTVEELGQIQQDFLKNQVETVQSQGQHMAETLGKAASDVQQQAKK</sequence>
<protein>
    <submittedName>
        <fullName evidence="3">Phasin family protein</fullName>
    </submittedName>
</protein>
<dbReference type="Proteomes" id="UP001144805">
    <property type="component" value="Unassembled WGS sequence"/>
</dbReference>
<comment type="caution">
    <text evidence="3">The sequence shown here is derived from an EMBL/GenBank/DDBJ whole genome shotgun (WGS) entry which is preliminary data.</text>
</comment>
<evidence type="ECO:0000256" key="1">
    <source>
        <dbReference type="SAM" id="MobiDB-lite"/>
    </source>
</evidence>
<dbReference type="InterPro" id="IPR018968">
    <property type="entry name" value="Phasin"/>
</dbReference>
<evidence type="ECO:0000313" key="4">
    <source>
        <dbReference type="Proteomes" id="UP001144805"/>
    </source>
</evidence>
<reference evidence="3" key="1">
    <citation type="submission" date="2022-11" db="EMBL/GenBank/DDBJ databases">
        <title>Biodiversity and phylogenetic relationships of bacteria.</title>
        <authorList>
            <person name="Machado R.A.R."/>
            <person name="Bhat A."/>
            <person name="Loulou A."/>
            <person name="Kallel S."/>
        </authorList>
    </citation>
    <scope>NUCLEOTIDE SEQUENCE</scope>
    <source>
        <strain evidence="3">K-TC2</strain>
    </source>
</reference>
<evidence type="ECO:0000313" key="3">
    <source>
        <dbReference type="EMBL" id="MCX5570730.1"/>
    </source>
</evidence>
<accession>A0A9X3ED08</accession>
<dbReference type="AlphaFoldDB" id="A0A9X3ED08"/>
<feature type="region of interest" description="Disordered" evidence="1">
    <location>
        <begin position="106"/>
        <end position="126"/>
    </location>
</feature>
<keyword evidence="4" id="KW-1185">Reference proteome</keyword>
<feature type="domain" description="Phasin" evidence="2">
    <location>
        <begin position="30"/>
        <end position="125"/>
    </location>
</feature>
<organism evidence="3 4">
    <name type="scientific">Kaistia nematophila</name>
    <dbReference type="NCBI Taxonomy" id="2994654"/>
    <lineage>
        <taxon>Bacteria</taxon>
        <taxon>Pseudomonadati</taxon>
        <taxon>Pseudomonadota</taxon>
        <taxon>Alphaproteobacteria</taxon>
        <taxon>Hyphomicrobiales</taxon>
        <taxon>Kaistiaceae</taxon>
        <taxon>Kaistia</taxon>
    </lineage>
</organism>
<evidence type="ECO:0000259" key="2">
    <source>
        <dbReference type="Pfam" id="PF09361"/>
    </source>
</evidence>
<dbReference type="EMBL" id="JAPKNK010000007">
    <property type="protein sequence ID" value="MCX5570730.1"/>
    <property type="molecule type" value="Genomic_DNA"/>
</dbReference>
<dbReference type="RefSeq" id="WP_266339702.1">
    <property type="nucleotide sequence ID" value="NZ_JAPKNK010000007.1"/>
</dbReference>
<proteinExistence type="predicted"/>
<gene>
    <name evidence="3" type="ORF">OSH07_16105</name>
</gene>
<dbReference type="Pfam" id="PF09361">
    <property type="entry name" value="Phasin_2"/>
    <property type="match status" value="1"/>
</dbReference>